<dbReference type="Pfam" id="PF06013">
    <property type="entry name" value="WXG100"/>
    <property type="match status" value="1"/>
</dbReference>
<dbReference type="Proteomes" id="UP000572007">
    <property type="component" value="Unassembled WGS sequence"/>
</dbReference>
<keyword evidence="2" id="KW-1185">Reference proteome</keyword>
<proteinExistence type="predicted"/>
<gene>
    <name evidence="1" type="ORF">HGA10_24825</name>
</gene>
<evidence type="ECO:0000313" key="2">
    <source>
        <dbReference type="Proteomes" id="UP000572007"/>
    </source>
</evidence>
<reference evidence="1 2" key="1">
    <citation type="submission" date="2020-04" db="EMBL/GenBank/DDBJ databases">
        <title>MicrobeNet Type strains.</title>
        <authorList>
            <person name="Nicholson A.C."/>
        </authorList>
    </citation>
    <scope>NUCLEOTIDE SEQUENCE [LARGE SCALE GENOMIC DNA]</scope>
    <source>
        <strain evidence="1 2">DSM 44960</strain>
    </source>
</reference>
<accession>A0A846WAP0</accession>
<organism evidence="1 2">
    <name type="scientific">Nocardia coubleae</name>
    <dbReference type="NCBI Taxonomy" id="356147"/>
    <lineage>
        <taxon>Bacteria</taxon>
        <taxon>Bacillati</taxon>
        <taxon>Actinomycetota</taxon>
        <taxon>Actinomycetes</taxon>
        <taxon>Mycobacteriales</taxon>
        <taxon>Nocardiaceae</taxon>
        <taxon>Nocardia</taxon>
    </lineage>
</organism>
<dbReference type="InterPro" id="IPR036689">
    <property type="entry name" value="ESAT-6-like_sf"/>
</dbReference>
<dbReference type="InterPro" id="IPR010310">
    <property type="entry name" value="T7SS_ESAT-6-like"/>
</dbReference>
<comment type="caution">
    <text evidence="1">The sequence shown here is derived from an EMBL/GenBank/DDBJ whole genome shotgun (WGS) entry which is preliminary data.</text>
</comment>
<dbReference type="SUPFAM" id="SSF140453">
    <property type="entry name" value="EsxAB dimer-like"/>
    <property type="match status" value="1"/>
</dbReference>
<evidence type="ECO:0000313" key="1">
    <source>
        <dbReference type="EMBL" id="NKX90512.1"/>
    </source>
</evidence>
<dbReference type="EMBL" id="JAAXOM010000007">
    <property type="protein sequence ID" value="NKX90512.1"/>
    <property type="molecule type" value="Genomic_DNA"/>
</dbReference>
<name>A0A846WAP0_9NOCA</name>
<dbReference type="Gene3D" id="1.10.287.1060">
    <property type="entry name" value="ESAT-6-like"/>
    <property type="match status" value="1"/>
</dbReference>
<protein>
    <submittedName>
        <fullName evidence="1">WXG100 family type VII secretion target</fullName>
    </submittedName>
</protein>
<sequence length="107" mass="12097">MAGQLDASNEKIGEFAKDIKQRHLDLMTAIRTLKTKEDQTTATWSGSARTAFDSFMERYYFQADKLNDKLLETSEKLVKAGSKYEEQDVDFAQQVKAQVSSLDLPAL</sequence>
<dbReference type="AlphaFoldDB" id="A0A846WAP0"/>
<dbReference type="RefSeq" id="WP_067641227.1">
    <property type="nucleotide sequence ID" value="NZ_JAAXOM010000007.1"/>
</dbReference>